<evidence type="ECO:0000313" key="1">
    <source>
        <dbReference type="EMBL" id="SUZ59074.1"/>
    </source>
</evidence>
<dbReference type="Gene3D" id="2.120.10.30">
    <property type="entry name" value="TolB, C-terminal domain"/>
    <property type="match status" value="1"/>
</dbReference>
<dbReference type="SUPFAM" id="SSF82171">
    <property type="entry name" value="DPP6 N-terminal domain-like"/>
    <property type="match status" value="1"/>
</dbReference>
<accession>A0A381NY08</accession>
<feature type="non-terminal residue" evidence="1">
    <location>
        <position position="235"/>
    </location>
</feature>
<reference evidence="1" key="1">
    <citation type="submission" date="2018-05" db="EMBL/GenBank/DDBJ databases">
        <authorList>
            <person name="Lanie J.A."/>
            <person name="Ng W.-L."/>
            <person name="Kazmierczak K.M."/>
            <person name="Andrzejewski T.M."/>
            <person name="Davidsen T.M."/>
            <person name="Wayne K.J."/>
            <person name="Tettelin H."/>
            <person name="Glass J.I."/>
            <person name="Rusch D."/>
            <person name="Podicherti R."/>
            <person name="Tsui H.-C.T."/>
            <person name="Winkler M.E."/>
        </authorList>
    </citation>
    <scope>NUCLEOTIDE SEQUENCE</scope>
</reference>
<dbReference type="EMBL" id="UINC01000661">
    <property type="protein sequence ID" value="SUZ59074.1"/>
    <property type="molecule type" value="Genomic_DNA"/>
</dbReference>
<proteinExistence type="predicted"/>
<name>A0A381NY08_9ZZZZ</name>
<dbReference type="AlphaFoldDB" id="A0A381NY08"/>
<evidence type="ECO:0008006" key="2">
    <source>
        <dbReference type="Google" id="ProtNLM"/>
    </source>
</evidence>
<sequence>MVRLRGAYFMLLIFTVALSAQVQAQQVQAFSPEIALDVRNVRIAAVTDNGTRVAVTVQTRRDRADVDHQRYGDPTYISPVSTKLMVIDTGSGDQNWVYEQPAQLRAFTWSPDGTRLGYFIVEDDSYKLCIFDTSSARTTTLELVSDKEIASSSPLVWSPDGSTILLGLRPKGWAVEARRAFLALTEAAVIVQDSRNDFLAWDRVRNIANQQITALVSVADGSVREILADVTPQGP</sequence>
<gene>
    <name evidence="1" type="ORF">METZ01_LOCUS11928</name>
</gene>
<protein>
    <recommendedName>
        <fullName evidence="2">Dipeptidylpeptidase IV N-terminal domain-containing protein</fullName>
    </recommendedName>
</protein>
<organism evidence="1">
    <name type="scientific">marine metagenome</name>
    <dbReference type="NCBI Taxonomy" id="408172"/>
    <lineage>
        <taxon>unclassified sequences</taxon>
        <taxon>metagenomes</taxon>
        <taxon>ecological metagenomes</taxon>
    </lineage>
</organism>
<dbReference type="InterPro" id="IPR011042">
    <property type="entry name" value="6-blade_b-propeller_TolB-like"/>
</dbReference>